<comment type="caution">
    <text evidence="2">The sequence shown here is derived from an EMBL/GenBank/DDBJ whole genome shotgun (WGS) entry which is preliminary data.</text>
</comment>
<keyword evidence="3" id="KW-1185">Reference proteome</keyword>
<sequence length="269" mass="29572">MECGTVSKNSGLQGGVPSFTSDIVLVNNPFLLRSCVDALARATSIAVDLEGIELCRSGTLCIMQLKAAGSERIWLVDIVVLGASAFEIAGTFNKSLKSILQSAGIKKLFFDLRNDSDTLFHLFGVVLANVYDLQLLEVAVRWSNIGICPRFVKSLVSTMETYLAPGKSTDEVRSWTRVKQAGRFLFAPERGGAYDIFKQRPLALPLVNYCAQDVALLHDLETVLQQRIGPKGRNWATRVHAASAVRVRVAFEANYLPTGKDKTMVFANW</sequence>
<evidence type="ECO:0000313" key="3">
    <source>
        <dbReference type="Proteomes" id="UP001362999"/>
    </source>
</evidence>
<dbReference type="InterPro" id="IPR002562">
    <property type="entry name" value="3'-5'_exonuclease_dom"/>
</dbReference>
<name>A0AAW0DMC9_9AGAR</name>
<protein>
    <submittedName>
        <fullName evidence="2">Exonuclease domain-containing protein</fullName>
    </submittedName>
</protein>
<dbReference type="Pfam" id="PF01612">
    <property type="entry name" value="DNA_pol_A_exo1"/>
    <property type="match status" value="1"/>
</dbReference>
<dbReference type="PANTHER" id="PTHR43040:SF1">
    <property type="entry name" value="RIBONUCLEASE D"/>
    <property type="match status" value="1"/>
</dbReference>
<proteinExistence type="predicted"/>
<dbReference type="SUPFAM" id="SSF53098">
    <property type="entry name" value="Ribonuclease H-like"/>
    <property type="match status" value="1"/>
</dbReference>
<evidence type="ECO:0000313" key="2">
    <source>
        <dbReference type="EMBL" id="KAK7052155.1"/>
    </source>
</evidence>
<accession>A0AAW0DMC9</accession>
<dbReference type="PANTHER" id="PTHR43040">
    <property type="entry name" value="RIBONUCLEASE D"/>
    <property type="match status" value="1"/>
</dbReference>
<keyword evidence="2" id="KW-0540">Nuclease</keyword>
<dbReference type="EMBL" id="JAWWNJ010000007">
    <property type="protein sequence ID" value="KAK7052155.1"/>
    <property type="molecule type" value="Genomic_DNA"/>
</dbReference>
<gene>
    <name evidence="2" type="ORF">R3P38DRAFT_3172480</name>
</gene>
<dbReference type="GO" id="GO:0006139">
    <property type="term" value="P:nucleobase-containing compound metabolic process"/>
    <property type="evidence" value="ECO:0007669"/>
    <property type="project" value="InterPro"/>
</dbReference>
<dbReference type="Gene3D" id="3.30.420.10">
    <property type="entry name" value="Ribonuclease H-like superfamily/Ribonuclease H"/>
    <property type="match status" value="1"/>
</dbReference>
<feature type="domain" description="3'-5' exonuclease" evidence="1">
    <location>
        <begin position="25"/>
        <end position="227"/>
    </location>
</feature>
<organism evidence="2 3">
    <name type="scientific">Favolaschia claudopus</name>
    <dbReference type="NCBI Taxonomy" id="2862362"/>
    <lineage>
        <taxon>Eukaryota</taxon>
        <taxon>Fungi</taxon>
        <taxon>Dikarya</taxon>
        <taxon>Basidiomycota</taxon>
        <taxon>Agaricomycotina</taxon>
        <taxon>Agaricomycetes</taxon>
        <taxon>Agaricomycetidae</taxon>
        <taxon>Agaricales</taxon>
        <taxon>Marasmiineae</taxon>
        <taxon>Mycenaceae</taxon>
        <taxon>Favolaschia</taxon>
    </lineage>
</organism>
<dbReference type="GO" id="GO:0003676">
    <property type="term" value="F:nucleic acid binding"/>
    <property type="evidence" value="ECO:0007669"/>
    <property type="project" value="InterPro"/>
</dbReference>
<keyword evidence="2" id="KW-0269">Exonuclease</keyword>
<dbReference type="InterPro" id="IPR012337">
    <property type="entry name" value="RNaseH-like_sf"/>
</dbReference>
<reference evidence="2 3" key="1">
    <citation type="journal article" date="2024" name="J Genomics">
        <title>Draft genome sequencing and assembly of Favolaschia claudopus CIRM-BRFM 2984 isolated from oak limbs.</title>
        <authorList>
            <person name="Navarro D."/>
            <person name="Drula E."/>
            <person name="Chaduli D."/>
            <person name="Cazenave R."/>
            <person name="Ahrendt S."/>
            <person name="Wang J."/>
            <person name="Lipzen A."/>
            <person name="Daum C."/>
            <person name="Barry K."/>
            <person name="Grigoriev I.V."/>
            <person name="Favel A."/>
            <person name="Rosso M.N."/>
            <person name="Martin F."/>
        </authorList>
    </citation>
    <scope>NUCLEOTIDE SEQUENCE [LARGE SCALE GENOMIC DNA]</scope>
    <source>
        <strain evidence="2 3">CIRM-BRFM 2984</strain>
    </source>
</reference>
<keyword evidence="2" id="KW-0378">Hydrolase</keyword>
<dbReference type="Proteomes" id="UP001362999">
    <property type="component" value="Unassembled WGS sequence"/>
</dbReference>
<dbReference type="GO" id="GO:0008408">
    <property type="term" value="F:3'-5' exonuclease activity"/>
    <property type="evidence" value="ECO:0007669"/>
    <property type="project" value="InterPro"/>
</dbReference>
<dbReference type="InterPro" id="IPR036397">
    <property type="entry name" value="RNaseH_sf"/>
</dbReference>
<evidence type="ECO:0000259" key="1">
    <source>
        <dbReference type="Pfam" id="PF01612"/>
    </source>
</evidence>
<dbReference type="AlphaFoldDB" id="A0AAW0DMC9"/>